<name>A0AA94JCZ1_9GAMM</name>
<dbReference type="NCBIfam" id="TIGR00654">
    <property type="entry name" value="PhzF_family"/>
    <property type="match status" value="1"/>
</dbReference>
<protein>
    <submittedName>
        <fullName evidence="4">Isomerase</fullName>
    </submittedName>
</protein>
<gene>
    <name evidence="4" type="ORF">CWE23_13575</name>
</gene>
<evidence type="ECO:0000256" key="3">
    <source>
        <dbReference type="PIRSR" id="PIRSR016184-1"/>
    </source>
</evidence>
<dbReference type="Proteomes" id="UP000286680">
    <property type="component" value="Unassembled WGS sequence"/>
</dbReference>
<evidence type="ECO:0000256" key="2">
    <source>
        <dbReference type="ARBA" id="ARBA00023235"/>
    </source>
</evidence>
<dbReference type="RefSeq" id="WP_105306981.1">
    <property type="nucleotide sequence ID" value="NZ_PIPS01000006.1"/>
</dbReference>
<dbReference type="AlphaFoldDB" id="A0AA94JCZ1"/>
<organism evidence="4 5">
    <name type="scientific">Idiomarina aquatica</name>
    <dbReference type="NCBI Taxonomy" id="1327752"/>
    <lineage>
        <taxon>Bacteria</taxon>
        <taxon>Pseudomonadati</taxon>
        <taxon>Pseudomonadota</taxon>
        <taxon>Gammaproteobacteria</taxon>
        <taxon>Alteromonadales</taxon>
        <taxon>Idiomarinaceae</taxon>
        <taxon>Idiomarina</taxon>
    </lineage>
</organism>
<dbReference type="PANTHER" id="PTHR13774">
    <property type="entry name" value="PHENAZINE BIOSYNTHESIS PROTEIN"/>
    <property type="match status" value="1"/>
</dbReference>
<comment type="similarity">
    <text evidence="1">Belongs to the PhzF family.</text>
</comment>
<evidence type="ECO:0000313" key="4">
    <source>
        <dbReference type="EMBL" id="RUO39706.1"/>
    </source>
</evidence>
<keyword evidence="5" id="KW-1185">Reference proteome</keyword>
<dbReference type="InterPro" id="IPR003719">
    <property type="entry name" value="Phenazine_PhzF-like"/>
</dbReference>
<accession>A0AA94JCZ1</accession>
<keyword evidence="2 4" id="KW-0413">Isomerase</keyword>
<feature type="active site" evidence="3">
    <location>
        <position position="46"/>
    </location>
</feature>
<dbReference type="PANTHER" id="PTHR13774:SF17">
    <property type="entry name" value="PHENAZINE BIOSYNTHESIS-LIKE DOMAIN-CONTAINING PROTEIN"/>
    <property type="match status" value="1"/>
</dbReference>
<sequence>MKLKLFQVDAFAERVFEGNPAAVVPLPQWLDDDLLLRIAEENNLSETAFLVKSAAGYELRWFTPAAEVDLCGHATLAAAHVVFSHLGFDQDEVRFSSRSGELIVHRSEGGLMMDFPATRPTPVATPTAITEALGFEPNHVLLGYDHIVVLDNEQQVQSLVIDLTPLRQLDSRGVVVTAAGDQYDCVSRCFYPKLNVPEDPVTGSAHCQLAPYWAEQLQKSELNARQLSARGGTIRCVVKGERVQLYGRAVDYLIGTINL</sequence>
<dbReference type="GO" id="GO:0005737">
    <property type="term" value="C:cytoplasm"/>
    <property type="evidence" value="ECO:0007669"/>
    <property type="project" value="TreeGrafter"/>
</dbReference>
<dbReference type="EMBL" id="PIPS01000006">
    <property type="protein sequence ID" value="RUO39706.1"/>
    <property type="molecule type" value="Genomic_DNA"/>
</dbReference>
<proteinExistence type="inferred from homology"/>
<dbReference type="Gene3D" id="3.10.310.10">
    <property type="entry name" value="Diaminopimelate Epimerase, Chain A, domain 1"/>
    <property type="match status" value="2"/>
</dbReference>
<evidence type="ECO:0000256" key="1">
    <source>
        <dbReference type="ARBA" id="ARBA00008270"/>
    </source>
</evidence>
<comment type="caution">
    <text evidence="4">The sequence shown here is derived from an EMBL/GenBank/DDBJ whole genome shotgun (WGS) entry which is preliminary data.</text>
</comment>
<dbReference type="PIRSF" id="PIRSF016184">
    <property type="entry name" value="PhzC_PhzF"/>
    <property type="match status" value="1"/>
</dbReference>
<dbReference type="GO" id="GO:0016853">
    <property type="term" value="F:isomerase activity"/>
    <property type="evidence" value="ECO:0007669"/>
    <property type="project" value="UniProtKB-KW"/>
</dbReference>
<dbReference type="Pfam" id="PF02567">
    <property type="entry name" value="PhzC-PhzF"/>
    <property type="match status" value="1"/>
</dbReference>
<reference evidence="5" key="1">
    <citation type="journal article" date="2018" name="Front. Microbiol.">
        <title>Genome-Based Analysis Reveals the Taxonomy and Diversity of the Family Idiomarinaceae.</title>
        <authorList>
            <person name="Liu Y."/>
            <person name="Lai Q."/>
            <person name="Shao Z."/>
        </authorList>
    </citation>
    <scope>NUCLEOTIDE SEQUENCE [LARGE SCALE GENOMIC DNA]</scope>
    <source>
        <strain evidence="5">SN-14</strain>
    </source>
</reference>
<evidence type="ECO:0000313" key="5">
    <source>
        <dbReference type="Proteomes" id="UP000286680"/>
    </source>
</evidence>
<dbReference type="SUPFAM" id="SSF54506">
    <property type="entry name" value="Diaminopimelate epimerase-like"/>
    <property type="match status" value="1"/>
</dbReference>